<evidence type="ECO:0000256" key="1">
    <source>
        <dbReference type="SAM" id="MobiDB-lite"/>
    </source>
</evidence>
<dbReference type="EMBL" id="MW394391">
    <property type="protein sequence ID" value="QQV92124.1"/>
    <property type="molecule type" value="Genomic_DNA"/>
</dbReference>
<dbReference type="Proteomes" id="UP000596381">
    <property type="component" value="Segment"/>
</dbReference>
<accession>A0A7U0GBK7</accession>
<evidence type="ECO:0000313" key="2">
    <source>
        <dbReference type="EMBL" id="QQV92124.1"/>
    </source>
</evidence>
<evidence type="ECO:0000313" key="3">
    <source>
        <dbReference type="Proteomes" id="UP000596381"/>
    </source>
</evidence>
<feature type="region of interest" description="Disordered" evidence="1">
    <location>
        <begin position="25"/>
        <end position="44"/>
    </location>
</feature>
<keyword evidence="3" id="KW-1185">Reference proteome</keyword>
<reference evidence="2 3" key="1">
    <citation type="submission" date="2020-12" db="EMBL/GenBank/DDBJ databases">
        <title>Genomic characterization of four novel bacteriophages infecting Klebsiella pneumoniae.</title>
        <authorList>
            <person name="Estrada Bonilla B."/>
            <person name="Costa A.R."/>
            <person name="van Rossum T."/>
            <person name="Hagedoorn S."/>
            <person name="Wallinga H."/>
            <person name="Xiao M."/>
            <person name="Song W."/>
            <person name="Haas P.-J."/>
            <person name="Nobrega F.L."/>
            <person name="Brouns S.J.J."/>
        </authorList>
    </citation>
    <scope>NUCLEOTIDE SEQUENCE [LARGE SCALE GENOMIC DNA]</scope>
</reference>
<feature type="compositionally biased region" description="Polar residues" evidence="1">
    <location>
        <begin position="25"/>
        <end position="38"/>
    </location>
</feature>
<name>A0A7U0GBK7_9CAUD</name>
<gene>
    <name evidence="2" type="ORF">vBKpMFBKp24_031</name>
</gene>
<organism evidence="2 3">
    <name type="scientific">Klebsiella phage vB_KpM_FBKp24</name>
    <dbReference type="NCBI Taxonomy" id="2801834"/>
    <lineage>
        <taxon>Viruses</taxon>
        <taxon>Duplodnaviria</taxon>
        <taxon>Heunggongvirae</taxon>
        <taxon>Uroviricota</taxon>
        <taxon>Caudoviricetes</taxon>
        <taxon>Chimalliviridae</taxon>
        <taxon>Maaswegvirus</taxon>
        <taxon>Maaswegvirus Kp24</taxon>
    </lineage>
</organism>
<proteinExistence type="predicted"/>
<protein>
    <submittedName>
        <fullName evidence="2">Uncharacterized protein</fullName>
    </submittedName>
</protein>
<sequence length="212" mass="23346">MANKFDNIQKQSQALSDAADAITEANTSGSNDNTPVSTTVASDSAVGGSASVSTVSTASQKSAVDAYAGQSDTVKLIVAHLETYVLNMAPEKVQTDTSLKENQTILYRTLEQLVNLSDVNDFAICMKRLFALVRKYEDAAFAPNMRFRRLSLLAKGDKQLDKYINFVDMICAFAVPVVRKSIIQRYNLVRAAEFAKPEYRERLIEFVRAISG</sequence>